<name>A0AAE1PTT7_9EUCA</name>
<reference evidence="1" key="1">
    <citation type="submission" date="2023-11" db="EMBL/GenBank/DDBJ databases">
        <title>Genome assemblies of two species of porcelain crab, Petrolisthes cinctipes and Petrolisthes manimaculis (Anomura: Porcellanidae).</title>
        <authorList>
            <person name="Angst P."/>
        </authorList>
    </citation>
    <scope>NUCLEOTIDE SEQUENCE</scope>
    <source>
        <strain evidence="1">PB745_02</strain>
        <tissue evidence="1">Gill</tissue>
    </source>
</reference>
<proteinExistence type="predicted"/>
<dbReference type="Proteomes" id="UP001292094">
    <property type="component" value="Unassembled WGS sequence"/>
</dbReference>
<keyword evidence="2" id="KW-1185">Reference proteome</keyword>
<evidence type="ECO:0000313" key="2">
    <source>
        <dbReference type="Proteomes" id="UP001292094"/>
    </source>
</evidence>
<protein>
    <submittedName>
        <fullName evidence="1">Uncharacterized protein</fullName>
    </submittedName>
</protein>
<gene>
    <name evidence="1" type="ORF">Pmani_015740</name>
</gene>
<organism evidence="1 2">
    <name type="scientific">Petrolisthes manimaculis</name>
    <dbReference type="NCBI Taxonomy" id="1843537"/>
    <lineage>
        <taxon>Eukaryota</taxon>
        <taxon>Metazoa</taxon>
        <taxon>Ecdysozoa</taxon>
        <taxon>Arthropoda</taxon>
        <taxon>Crustacea</taxon>
        <taxon>Multicrustacea</taxon>
        <taxon>Malacostraca</taxon>
        <taxon>Eumalacostraca</taxon>
        <taxon>Eucarida</taxon>
        <taxon>Decapoda</taxon>
        <taxon>Pleocyemata</taxon>
        <taxon>Anomura</taxon>
        <taxon>Galatheoidea</taxon>
        <taxon>Porcellanidae</taxon>
        <taxon>Petrolisthes</taxon>
    </lineage>
</organism>
<comment type="caution">
    <text evidence="1">The sequence shown here is derived from an EMBL/GenBank/DDBJ whole genome shotgun (WGS) entry which is preliminary data.</text>
</comment>
<dbReference type="EMBL" id="JAWZYT010001369">
    <property type="protein sequence ID" value="KAK4312877.1"/>
    <property type="molecule type" value="Genomic_DNA"/>
</dbReference>
<sequence length="101" mass="11186">MLLRRGTRDYRPVELEHECEEQRKLRACGRAASPMTEGGVPGSMFTRWSCLGLVGWLVVAGAGRYSVRDGRRGLEATSVRARAGLEATSVKAAESYTHIRY</sequence>
<evidence type="ECO:0000313" key="1">
    <source>
        <dbReference type="EMBL" id="KAK4312877.1"/>
    </source>
</evidence>
<dbReference type="AlphaFoldDB" id="A0AAE1PTT7"/>
<accession>A0AAE1PTT7</accession>